<accession>A0A0M3HW29</accession>
<dbReference type="Proteomes" id="UP000036681">
    <property type="component" value="Unplaced"/>
</dbReference>
<evidence type="ECO:0000313" key="2">
    <source>
        <dbReference type="WBParaSite" id="ALUE_0000727101-mRNA-1"/>
    </source>
</evidence>
<dbReference type="AlphaFoldDB" id="A0A0M3HW29"/>
<keyword evidence="1" id="KW-1185">Reference proteome</keyword>
<organism evidence="1 2">
    <name type="scientific">Ascaris lumbricoides</name>
    <name type="common">Giant roundworm</name>
    <dbReference type="NCBI Taxonomy" id="6252"/>
    <lineage>
        <taxon>Eukaryota</taxon>
        <taxon>Metazoa</taxon>
        <taxon>Ecdysozoa</taxon>
        <taxon>Nematoda</taxon>
        <taxon>Chromadorea</taxon>
        <taxon>Rhabditida</taxon>
        <taxon>Spirurina</taxon>
        <taxon>Ascaridomorpha</taxon>
        <taxon>Ascaridoidea</taxon>
        <taxon>Ascarididae</taxon>
        <taxon>Ascaris</taxon>
    </lineage>
</organism>
<protein>
    <submittedName>
        <fullName evidence="2">Ovule protein</fullName>
    </submittedName>
</protein>
<dbReference type="WBParaSite" id="ALUE_0000727101-mRNA-1">
    <property type="protein sequence ID" value="ALUE_0000727101-mRNA-1"/>
    <property type="gene ID" value="ALUE_0000727101"/>
</dbReference>
<evidence type="ECO:0000313" key="1">
    <source>
        <dbReference type="Proteomes" id="UP000036681"/>
    </source>
</evidence>
<proteinExistence type="predicted"/>
<reference evidence="2" key="1">
    <citation type="submission" date="2017-02" db="UniProtKB">
        <authorList>
            <consortium name="WormBaseParasite"/>
        </authorList>
    </citation>
    <scope>IDENTIFICATION</scope>
</reference>
<name>A0A0M3HW29_ASCLU</name>
<sequence>MASMLSIFARKKRLCARNFICDPPPHSRLPTDLILNSQRSSIQCIHPFVKSYCCLLYFSMCFFVSAAIPELPYQCFRPYLCREYQVQHIEQTRHTDIRNFPQPILFSSSLSRTTSPLLCSEYQFGIPPQS</sequence>